<organism evidence="1">
    <name type="scientific">bioreactor metagenome</name>
    <dbReference type="NCBI Taxonomy" id="1076179"/>
    <lineage>
        <taxon>unclassified sequences</taxon>
        <taxon>metagenomes</taxon>
        <taxon>ecological metagenomes</taxon>
    </lineage>
</organism>
<protein>
    <submittedName>
        <fullName evidence="1">Uncharacterized protein</fullName>
    </submittedName>
</protein>
<proteinExistence type="predicted"/>
<comment type="caution">
    <text evidence="1">The sequence shown here is derived from an EMBL/GenBank/DDBJ whole genome shotgun (WGS) entry which is preliminary data.</text>
</comment>
<gene>
    <name evidence="1" type="ORF">SDC9_146721</name>
</gene>
<evidence type="ECO:0000313" key="1">
    <source>
        <dbReference type="EMBL" id="MPM99529.1"/>
    </source>
</evidence>
<dbReference type="AlphaFoldDB" id="A0A645EDW3"/>
<dbReference type="EMBL" id="VSSQ01045616">
    <property type="protein sequence ID" value="MPM99529.1"/>
    <property type="molecule type" value="Genomic_DNA"/>
</dbReference>
<sequence length="226" mass="24848">MQVIIITFIALRTDVTTLELALLDELASHHLVGILFGIGFLAPEQPQEPGLLHLLLGMLLQLMGKTHNPLTQPTILGNKQQALGCSNLGEQTYQMIICNTRTTGIPDAHQAPAGKLADQVGTNGGADPYFLVLLRIVLQTVQLLKRLLEDNQFFLAPFENRLCISYEVQKPVFLDNRRSIYVNLIKGAQLLIQYFLVGRIGVGESGPVTNLTGDDLTIQTHLTGRV</sequence>
<name>A0A645EDW3_9ZZZZ</name>
<accession>A0A645EDW3</accession>
<reference evidence="1" key="1">
    <citation type="submission" date="2019-08" db="EMBL/GenBank/DDBJ databases">
        <authorList>
            <person name="Kucharzyk K."/>
            <person name="Murdoch R.W."/>
            <person name="Higgins S."/>
            <person name="Loffler F."/>
        </authorList>
    </citation>
    <scope>NUCLEOTIDE SEQUENCE</scope>
</reference>